<accession>A0A7W9Z2V1</accession>
<dbReference type="SUPFAM" id="SSF158837">
    <property type="entry name" value="AGR C 984p-like"/>
    <property type="match status" value="5"/>
</dbReference>
<proteinExistence type="predicted"/>
<reference evidence="1 2" key="1">
    <citation type="submission" date="2020-08" db="EMBL/GenBank/DDBJ databases">
        <title>Genomic Encyclopedia of Type Strains, Phase IV (KMG-IV): sequencing the most valuable type-strain genomes for metagenomic binning, comparative biology and taxonomic classification.</title>
        <authorList>
            <person name="Goeker M."/>
        </authorList>
    </citation>
    <scope>NUCLEOTIDE SEQUENCE [LARGE SCALE GENOMIC DNA]</scope>
    <source>
        <strain evidence="1 2">DSM 102134</strain>
    </source>
</reference>
<name>A0A7W9Z2V1_9HYPH</name>
<dbReference type="Pfam" id="PF06748">
    <property type="entry name" value="DUF1217"/>
    <property type="match status" value="2"/>
</dbReference>
<evidence type="ECO:0008006" key="3">
    <source>
        <dbReference type="Google" id="ProtNLM"/>
    </source>
</evidence>
<dbReference type="RefSeq" id="WP_077549236.1">
    <property type="nucleotide sequence ID" value="NZ_JACHEJ010000020.1"/>
</dbReference>
<dbReference type="EMBL" id="JACHEJ010000020">
    <property type="protein sequence ID" value="MBB6182146.1"/>
    <property type="molecule type" value="Genomic_DNA"/>
</dbReference>
<organism evidence="1 2">
    <name type="scientific">Pseudorhizobium flavum</name>
    <dbReference type="NCBI Taxonomy" id="1335061"/>
    <lineage>
        <taxon>Bacteria</taxon>
        <taxon>Pseudomonadati</taxon>
        <taxon>Pseudomonadota</taxon>
        <taxon>Alphaproteobacteria</taxon>
        <taxon>Hyphomicrobiales</taxon>
        <taxon>Rhizobiaceae</taxon>
        <taxon>Rhizobium/Agrobacterium group</taxon>
        <taxon>Pseudorhizobium</taxon>
    </lineage>
</organism>
<dbReference type="AlphaFoldDB" id="A0A7W9Z2V1"/>
<dbReference type="Gene3D" id="1.10.3700.10">
    <property type="entry name" value="AGR C 984p-like"/>
    <property type="match status" value="3"/>
</dbReference>
<dbReference type="InterPro" id="IPR010626">
    <property type="entry name" value="DUF1217"/>
</dbReference>
<gene>
    <name evidence="1" type="ORF">HNQ75_004135</name>
</gene>
<dbReference type="Proteomes" id="UP000535501">
    <property type="component" value="Unassembled WGS sequence"/>
</dbReference>
<evidence type="ECO:0000313" key="1">
    <source>
        <dbReference type="EMBL" id="MBB6182146.1"/>
    </source>
</evidence>
<keyword evidence="2" id="KW-1185">Reference proteome</keyword>
<comment type="caution">
    <text evidence="1">The sequence shown here is derived from an EMBL/GenBank/DDBJ whole genome shotgun (WGS) entry which is preliminary data.</text>
</comment>
<evidence type="ECO:0000313" key="2">
    <source>
        <dbReference type="Proteomes" id="UP000535501"/>
    </source>
</evidence>
<dbReference type="InterPro" id="IPR023157">
    <property type="entry name" value="AGR-C-984p-like_sf"/>
</dbReference>
<protein>
    <recommendedName>
        <fullName evidence="3">DUF1217 domain-containing protein</fullName>
    </recommendedName>
</protein>
<sequence>MLSAYTSYSLQTRDLQASLKRVASDSMVAREAAYYKENIGKVRSVDDLMNDYRLYNYVVKAHGLEEMAYAKAFIRQVLESDLNDPKSLANRLTDTRYLTLAAAFDFGNRSASPALQSEAQQDALVAAYYSQITNHEKQQKAETDYYISEAVTISNVDDIFRDTALRDYIYSAFAIDGAITNEEQLKKIIASDPADPASHVNATYGPKLEEWQLKIDDLVLERQQPGLSSTRKEQIDYLITSYQKFIGQAENYFKLASAFSFNPDGTPIDGVPAQNNDQILFVAERFVSSSGRLDETGATLNYGYFTSKIDEVQSVGDLTADSRLKDMLIVAFGLPKYTTTTGKLEWALTQDPSDPDSPIHAEAPGFVALARAFNFSADGTLADGISAMSAEQQNTMMSAYFERYDDEYEAADEKTVNQYKKYVGLVSNLSDFLSASAGSTAVRSFALQAFDIGPNELSLLDLRKILTSDINDRRSFVNSLKDDRFLRLAKAFNFNTDGTIGTPLLAQPESEITRLSKAYLAEKTKSDTNAAAKTKAEDETKYYREQIERISSVSELLSNKRLVSFMLTAEGIDPAKVKLSDLEKMFKSDLNDPKSFVNQLEDQGFRLLVASFNFGPDGKISESAASVQTRRTLMSTQDMYLRQTLEEQVGEENEGARLALYFQRMAPTIKNVYEILSDTAIAKVVRTMFGLPDEIANGNIDMQANVIKKNLDLADLKDPEKVEKLISRFLAFYEMENGAPDPVLMAFQAPGEISADTLTALALLRTRR</sequence>